<dbReference type="Pfam" id="PF00109">
    <property type="entry name" value="ketoacyl-synt"/>
    <property type="match status" value="1"/>
</dbReference>
<evidence type="ECO:0000256" key="7">
    <source>
        <dbReference type="ARBA" id="ARBA00022516"/>
    </source>
</evidence>
<evidence type="ECO:0000256" key="8">
    <source>
        <dbReference type="ARBA" id="ARBA00022679"/>
    </source>
</evidence>
<dbReference type="GO" id="GO:0006633">
    <property type="term" value="P:fatty acid biosynthetic process"/>
    <property type="evidence" value="ECO:0007669"/>
    <property type="project" value="UniProtKB-UniPathway"/>
</dbReference>
<comment type="subcellular location">
    <subcellularLocation>
        <location evidence="1">Cytoplasm</location>
    </subcellularLocation>
</comment>
<dbReference type="Gene3D" id="3.40.47.10">
    <property type="match status" value="2"/>
</dbReference>
<proteinExistence type="inferred from homology"/>
<keyword evidence="6" id="KW-0963">Cytoplasm</keyword>
<evidence type="ECO:0000256" key="6">
    <source>
        <dbReference type="ARBA" id="ARBA00022490"/>
    </source>
</evidence>
<evidence type="ECO:0000256" key="4">
    <source>
        <dbReference type="ARBA" id="ARBA00011738"/>
    </source>
</evidence>
<dbReference type="InterPro" id="IPR020841">
    <property type="entry name" value="PKS_Beta-ketoAc_synthase_dom"/>
</dbReference>
<dbReference type="PROSITE" id="PS52004">
    <property type="entry name" value="KS3_2"/>
    <property type="match status" value="1"/>
</dbReference>
<comment type="pathway">
    <text evidence="2">Lipid metabolism; fatty acid biosynthesis.</text>
</comment>
<sequence length="407" mass="42623">MRRVVVTGMGIASCLGNDLEAVTDSLRQMKSGIRRVEAYAEMGMRSHIAGQTDLDLQEHIDRKTLRFMGDAAAYAYYSLAQAIAQAGLSEAEYSSPRVGLIAGSGGASSANQVDAADALREKGLKRVGPYRVTQTMGSTVSACLATPFKIKGINYSITSACATSAHCIGNAMEQIQLGKQDIVFAGGGEEEHWTLSCLFDAMGALSTKYNDTPEKASRPYDADRDGFVIAGGGGMLVLEELEHARARGANIIAELVGYGATSDGYNMVAPSGEGAVRCMQQAMSTVDGDIDYINAHGTSTPAGDTAELGAVKEAFAGKAVPLVASTKSLTGHSLGATGVQEAIYSLLMLQNNFIAGSANVDTLDPAAEGCNILTETREGVTLNRVMSNSFGFGGTNSTLVFQRYSGN</sequence>
<evidence type="ECO:0000256" key="17">
    <source>
        <dbReference type="ARBA" id="ARBA00048506"/>
    </source>
</evidence>
<dbReference type="GO" id="GO:0004315">
    <property type="term" value="F:3-oxoacyl-[acyl-carrier-protein] synthase activity"/>
    <property type="evidence" value="ECO:0007669"/>
    <property type="project" value="UniProtKB-EC"/>
</dbReference>
<keyword evidence="11" id="KW-0275">Fatty acid biosynthesis</keyword>
<dbReference type="Pfam" id="PF02801">
    <property type="entry name" value="Ketoacyl-synt_C"/>
    <property type="match status" value="1"/>
</dbReference>
<protein>
    <recommendedName>
        <fullName evidence="13">3-oxoacyl-[acyl-carrier-protein] synthase 1</fullName>
        <ecNumber evidence="5">2.3.1.41</ecNumber>
    </recommendedName>
    <alternativeName>
        <fullName evidence="14">3-oxoacyl-[acyl-carrier-protein] synthase I</fullName>
    </alternativeName>
    <alternativeName>
        <fullName evidence="15">Beta-ketoacyl-ACP synthase I</fullName>
    </alternativeName>
</protein>
<keyword evidence="7" id="KW-0444">Lipid biosynthesis</keyword>
<keyword evidence="12 20" id="KW-0012">Acyltransferase</keyword>
<evidence type="ECO:0000256" key="5">
    <source>
        <dbReference type="ARBA" id="ARBA00013191"/>
    </source>
</evidence>
<evidence type="ECO:0000259" key="19">
    <source>
        <dbReference type="PROSITE" id="PS52004"/>
    </source>
</evidence>
<evidence type="ECO:0000256" key="16">
    <source>
        <dbReference type="ARBA" id="ARBA00048121"/>
    </source>
</evidence>
<reference evidence="20 21" key="1">
    <citation type="submission" date="2019-04" db="EMBL/GenBank/DDBJ databases">
        <title>Natronospirillum operosus gen. nov., sp. nov., a haloalkaliphilic satellite isolated from decaying biomass of laboratory culture of cyanobacterium Geitlerinema sp. and proposal of Natronospirillaceae fam. nov. and Saccharospirillaceae fam. nov.</title>
        <authorList>
            <person name="Kevbrin V."/>
            <person name="Boltyanskaya Y."/>
            <person name="Koziaeva V."/>
            <person name="Grouzdev D.S."/>
            <person name="Park M."/>
            <person name="Cho J."/>
        </authorList>
    </citation>
    <scope>NUCLEOTIDE SEQUENCE [LARGE SCALE GENOMIC DNA]</scope>
    <source>
        <strain evidence="20 21">G-116</strain>
    </source>
</reference>
<organism evidence="20 21">
    <name type="scientific">Natronospirillum operosum</name>
    <dbReference type="NCBI Taxonomy" id="2759953"/>
    <lineage>
        <taxon>Bacteria</taxon>
        <taxon>Pseudomonadati</taxon>
        <taxon>Pseudomonadota</taxon>
        <taxon>Gammaproteobacteria</taxon>
        <taxon>Oceanospirillales</taxon>
        <taxon>Natronospirillaceae</taxon>
        <taxon>Natronospirillum</taxon>
    </lineage>
</organism>
<dbReference type="InterPro" id="IPR016039">
    <property type="entry name" value="Thiolase-like"/>
</dbReference>
<dbReference type="AlphaFoldDB" id="A0A4Z0WAE6"/>
<evidence type="ECO:0000256" key="3">
    <source>
        <dbReference type="ARBA" id="ARBA00008467"/>
    </source>
</evidence>
<comment type="similarity">
    <text evidence="3 18">Belongs to the thiolase-like superfamily. Beta-ketoacyl-ACP synthases family.</text>
</comment>
<evidence type="ECO:0000256" key="15">
    <source>
        <dbReference type="ARBA" id="ARBA00042143"/>
    </source>
</evidence>
<dbReference type="GO" id="GO:0005829">
    <property type="term" value="C:cytosol"/>
    <property type="evidence" value="ECO:0007669"/>
    <property type="project" value="TreeGrafter"/>
</dbReference>
<dbReference type="NCBIfam" id="NF005589">
    <property type="entry name" value="PRK07314.1"/>
    <property type="match status" value="1"/>
</dbReference>
<evidence type="ECO:0000313" key="20">
    <source>
        <dbReference type="EMBL" id="TGG95112.1"/>
    </source>
</evidence>
<dbReference type="UniPathway" id="UPA00094"/>
<dbReference type="RefSeq" id="WP_135480508.1">
    <property type="nucleotide sequence ID" value="NZ_SRMF01000001.1"/>
</dbReference>
<dbReference type="SMART" id="SM00825">
    <property type="entry name" value="PKS_KS"/>
    <property type="match status" value="1"/>
</dbReference>
<dbReference type="OrthoDB" id="9808669at2"/>
<name>A0A4Z0WAE6_9GAMM</name>
<evidence type="ECO:0000256" key="11">
    <source>
        <dbReference type="ARBA" id="ARBA00023160"/>
    </source>
</evidence>
<evidence type="ECO:0000256" key="1">
    <source>
        <dbReference type="ARBA" id="ARBA00004496"/>
    </source>
</evidence>
<evidence type="ECO:0000256" key="14">
    <source>
        <dbReference type="ARBA" id="ARBA00041620"/>
    </source>
</evidence>
<dbReference type="EC" id="2.3.1.41" evidence="5"/>
<dbReference type="InterPro" id="IPR014030">
    <property type="entry name" value="Ketoacyl_synth_N"/>
</dbReference>
<dbReference type="CDD" id="cd00834">
    <property type="entry name" value="KAS_I_II"/>
    <property type="match status" value="1"/>
</dbReference>
<evidence type="ECO:0000256" key="13">
    <source>
        <dbReference type="ARBA" id="ARBA00039450"/>
    </source>
</evidence>
<comment type="catalytic activity">
    <reaction evidence="16">
        <text>(3Z)-decenoyl-[ACP] + malonyl-[ACP] + H(+) = 3-oxo-(5Z)-dodecenoyl-[ACP] + holo-[ACP] + CO2</text>
        <dbReference type="Rhea" id="RHEA:54940"/>
        <dbReference type="Rhea" id="RHEA-COMP:9623"/>
        <dbReference type="Rhea" id="RHEA-COMP:9685"/>
        <dbReference type="Rhea" id="RHEA-COMP:9927"/>
        <dbReference type="Rhea" id="RHEA-COMP:14042"/>
        <dbReference type="ChEBI" id="CHEBI:15378"/>
        <dbReference type="ChEBI" id="CHEBI:16526"/>
        <dbReference type="ChEBI" id="CHEBI:64479"/>
        <dbReference type="ChEBI" id="CHEBI:78449"/>
        <dbReference type="ChEBI" id="CHEBI:78798"/>
        <dbReference type="ChEBI" id="CHEBI:138410"/>
    </reaction>
    <physiologicalReaction direction="left-to-right" evidence="16">
        <dbReference type="Rhea" id="RHEA:54941"/>
    </physiologicalReaction>
</comment>
<evidence type="ECO:0000256" key="12">
    <source>
        <dbReference type="ARBA" id="ARBA00023315"/>
    </source>
</evidence>
<dbReference type="EMBL" id="SRMF01000001">
    <property type="protein sequence ID" value="TGG95112.1"/>
    <property type="molecule type" value="Genomic_DNA"/>
</dbReference>
<accession>A0A4Z0WAE6</accession>
<evidence type="ECO:0000256" key="18">
    <source>
        <dbReference type="RuleBase" id="RU003694"/>
    </source>
</evidence>
<comment type="subunit">
    <text evidence="4">Homodimer.</text>
</comment>
<keyword evidence="8 18" id="KW-0808">Transferase</keyword>
<dbReference type="PANTHER" id="PTHR11712">
    <property type="entry name" value="POLYKETIDE SYNTHASE-RELATED"/>
    <property type="match status" value="1"/>
</dbReference>
<dbReference type="InterPro" id="IPR014031">
    <property type="entry name" value="Ketoacyl_synth_C"/>
</dbReference>
<dbReference type="InterPro" id="IPR018201">
    <property type="entry name" value="Ketoacyl_synth_AS"/>
</dbReference>
<dbReference type="FunFam" id="3.40.47.10:FF:000006">
    <property type="entry name" value="3-oxoacyl-[acyl-carrier-protein] synthase I"/>
    <property type="match status" value="1"/>
</dbReference>
<feature type="domain" description="Ketosynthase family 3 (KS3)" evidence="19">
    <location>
        <begin position="1"/>
        <end position="403"/>
    </location>
</feature>
<keyword evidence="21" id="KW-1185">Reference proteome</keyword>
<dbReference type="SUPFAM" id="SSF53901">
    <property type="entry name" value="Thiolase-like"/>
    <property type="match status" value="2"/>
</dbReference>
<dbReference type="NCBIfam" id="NF005935">
    <property type="entry name" value="PRK07967.1"/>
    <property type="match status" value="1"/>
</dbReference>
<dbReference type="Proteomes" id="UP000297475">
    <property type="component" value="Unassembled WGS sequence"/>
</dbReference>
<gene>
    <name evidence="20" type="primary">fabB</name>
    <name evidence="20" type="ORF">E4656_01400</name>
</gene>
<dbReference type="PANTHER" id="PTHR11712:SF306">
    <property type="entry name" value="3-OXOACYL-[ACYL-CARRIER-PROTEIN] SYNTHASE 1"/>
    <property type="match status" value="1"/>
</dbReference>
<evidence type="ECO:0000256" key="9">
    <source>
        <dbReference type="ARBA" id="ARBA00022832"/>
    </source>
</evidence>
<evidence type="ECO:0000313" key="21">
    <source>
        <dbReference type="Proteomes" id="UP000297475"/>
    </source>
</evidence>
<comment type="catalytic activity">
    <reaction evidence="17">
        <text>a fatty acyl-[ACP] + malonyl-[ACP] + H(+) = a 3-oxoacyl-[ACP] + holo-[ACP] + CO2</text>
        <dbReference type="Rhea" id="RHEA:22836"/>
        <dbReference type="Rhea" id="RHEA-COMP:9623"/>
        <dbReference type="Rhea" id="RHEA-COMP:9685"/>
        <dbReference type="Rhea" id="RHEA-COMP:9916"/>
        <dbReference type="Rhea" id="RHEA-COMP:14125"/>
        <dbReference type="ChEBI" id="CHEBI:15378"/>
        <dbReference type="ChEBI" id="CHEBI:16526"/>
        <dbReference type="ChEBI" id="CHEBI:64479"/>
        <dbReference type="ChEBI" id="CHEBI:78449"/>
        <dbReference type="ChEBI" id="CHEBI:78776"/>
        <dbReference type="ChEBI" id="CHEBI:138651"/>
        <dbReference type="EC" id="2.3.1.41"/>
    </reaction>
    <physiologicalReaction direction="left-to-right" evidence="17">
        <dbReference type="Rhea" id="RHEA:22837"/>
    </physiologicalReaction>
</comment>
<dbReference type="PROSITE" id="PS00606">
    <property type="entry name" value="KS3_1"/>
    <property type="match status" value="1"/>
</dbReference>
<comment type="caution">
    <text evidence="20">The sequence shown here is derived from an EMBL/GenBank/DDBJ whole genome shotgun (WGS) entry which is preliminary data.</text>
</comment>
<evidence type="ECO:0000256" key="10">
    <source>
        <dbReference type="ARBA" id="ARBA00023098"/>
    </source>
</evidence>
<keyword evidence="9" id="KW-0276">Fatty acid metabolism</keyword>
<keyword evidence="10" id="KW-0443">Lipid metabolism</keyword>
<evidence type="ECO:0000256" key="2">
    <source>
        <dbReference type="ARBA" id="ARBA00005194"/>
    </source>
</evidence>
<dbReference type="InterPro" id="IPR000794">
    <property type="entry name" value="Beta-ketoacyl_synthase"/>
</dbReference>